<keyword evidence="3" id="KW-1185">Reference proteome</keyword>
<organism evidence="2 3">
    <name type="scientific">Diplogelasinospora grovesii</name>
    <dbReference type="NCBI Taxonomy" id="303347"/>
    <lineage>
        <taxon>Eukaryota</taxon>
        <taxon>Fungi</taxon>
        <taxon>Dikarya</taxon>
        <taxon>Ascomycota</taxon>
        <taxon>Pezizomycotina</taxon>
        <taxon>Sordariomycetes</taxon>
        <taxon>Sordariomycetidae</taxon>
        <taxon>Sordariales</taxon>
        <taxon>Diplogelasinosporaceae</taxon>
        <taxon>Diplogelasinospora</taxon>
    </lineage>
</organism>
<gene>
    <name evidence="2" type="ORF">QBC46DRAFT_382781</name>
</gene>
<sequence>MRMFGRILRTVRGTICESGRLSVYSTTSAPTTELFLYQDMLCQSSNTIFNLSNSWLDPGVRLSRQSFQFPIARAVFLEIAAAFTAASCVRVRHHRQIVRQFSFEIIEDDAIAVICGYVLSLVFLGLGWLLTPTDPGGYPESSSYGSLASSSDQNRKKLEALQGRVTELKSLVTKLEEKFKM</sequence>
<evidence type="ECO:0000313" key="2">
    <source>
        <dbReference type="EMBL" id="KAK3941474.1"/>
    </source>
</evidence>
<evidence type="ECO:0000256" key="1">
    <source>
        <dbReference type="SAM" id="Phobius"/>
    </source>
</evidence>
<feature type="non-terminal residue" evidence="2">
    <location>
        <position position="181"/>
    </location>
</feature>
<dbReference type="AlphaFoldDB" id="A0AAN6NAJ0"/>
<dbReference type="Proteomes" id="UP001303473">
    <property type="component" value="Unassembled WGS sequence"/>
</dbReference>
<evidence type="ECO:0000313" key="3">
    <source>
        <dbReference type="Proteomes" id="UP001303473"/>
    </source>
</evidence>
<proteinExistence type="predicted"/>
<feature type="transmembrane region" description="Helical" evidence="1">
    <location>
        <begin position="110"/>
        <end position="130"/>
    </location>
</feature>
<comment type="caution">
    <text evidence="2">The sequence shown here is derived from an EMBL/GenBank/DDBJ whole genome shotgun (WGS) entry which is preliminary data.</text>
</comment>
<name>A0AAN6NAJ0_9PEZI</name>
<keyword evidence="1" id="KW-0472">Membrane</keyword>
<dbReference type="EMBL" id="MU853783">
    <property type="protein sequence ID" value="KAK3941474.1"/>
    <property type="molecule type" value="Genomic_DNA"/>
</dbReference>
<keyword evidence="1" id="KW-1133">Transmembrane helix</keyword>
<accession>A0AAN6NAJ0</accession>
<reference evidence="3" key="1">
    <citation type="journal article" date="2023" name="Mol. Phylogenet. Evol.">
        <title>Genome-scale phylogeny and comparative genomics of the fungal order Sordariales.</title>
        <authorList>
            <person name="Hensen N."/>
            <person name="Bonometti L."/>
            <person name="Westerberg I."/>
            <person name="Brannstrom I.O."/>
            <person name="Guillou S."/>
            <person name="Cros-Aarteil S."/>
            <person name="Calhoun S."/>
            <person name="Haridas S."/>
            <person name="Kuo A."/>
            <person name="Mondo S."/>
            <person name="Pangilinan J."/>
            <person name="Riley R."/>
            <person name="LaButti K."/>
            <person name="Andreopoulos B."/>
            <person name="Lipzen A."/>
            <person name="Chen C."/>
            <person name="Yan M."/>
            <person name="Daum C."/>
            <person name="Ng V."/>
            <person name="Clum A."/>
            <person name="Steindorff A."/>
            <person name="Ohm R.A."/>
            <person name="Martin F."/>
            <person name="Silar P."/>
            <person name="Natvig D.O."/>
            <person name="Lalanne C."/>
            <person name="Gautier V."/>
            <person name="Ament-Velasquez S.L."/>
            <person name="Kruys A."/>
            <person name="Hutchinson M.I."/>
            <person name="Powell A.J."/>
            <person name="Barry K."/>
            <person name="Miller A.N."/>
            <person name="Grigoriev I.V."/>
            <person name="Debuchy R."/>
            <person name="Gladieux P."/>
            <person name="Hiltunen Thoren M."/>
            <person name="Johannesson H."/>
        </authorList>
    </citation>
    <scope>NUCLEOTIDE SEQUENCE [LARGE SCALE GENOMIC DNA]</scope>
    <source>
        <strain evidence="3">CBS 340.73</strain>
    </source>
</reference>
<keyword evidence="1" id="KW-0812">Transmembrane</keyword>
<feature type="transmembrane region" description="Helical" evidence="1">
    <location>
        <begin position="71"/>
        <end position="89"/>
    </location>
</feature>
<protein>
    <submittedName>
        <fullName evidence="2">Uncharacterized protein</fullName>
    </submittedName>
</protein>